<dbReference type="EMBL" id="JBBEGN010000003">
    <property type="protein sequence ID" value="MEJ2867692.1"/>
    <property type="molecule type" value="Genomic_DNA"/>
</dbReference>
<evidence type="ECO:0000313" key="5">
    <source>
        <dbReference type="Proteomes" id="UP001385809"/>
    </source>
</evidence>
<dbReference type="Gene3D" id="3.10.105.10">
    <property type="entry name" value="Dipeptide-binding Protein, Domain 3"/>
    <property type="match status" value="1"/>
</dbReference>
<dbReference type="PROSITE" id="PS51257">
    <property type="entry name" value="PROKAR_LIPOPROTEIN"/>
    <property type="match status" value="1"/>
</dbReference>
<dbReference type="PANTHER" id="PTHR30290">
    <property type="entry name" value="PERIPLASMIC BINDING COMPONENT OF ABC TRANSPORTER"/>
    <property type="match status" value="1"/>
</dbReference>
<feature type="region of interest" description="Disordered" evidence="1">
    <location>
        <begin position="123"/>
        <end position="145"/>
    </location>
</feature>
<proteinExistence type="predicted"/>
<gene>
    <name evidence="4" type="ORF">WCD74_07950</name>
</gene>
<dbReference type="RefSeq" id="WP_337694303.1">
    <property type="nucleotide sequence ID" value="NZ_JBBEGN010000003.1"/>
</dbReference>
<dbReference type="Gene3D" id="3.40.190.10">
    <property type="entry name" value="Periplasmic binding protein-like II"/>
    <property type="match status" value="1"/>
</dbReference>
<evidence type="ECO:0000256" key="1">
    <source>
        <dbReference type="SAM" id="MobiDB-lite"/>
    </source>
</evidence>
<dbReference type="InterPro" id="IPR039424">
    <property type="entry name" value="SBP_5"/>
</dbReference>
<dbReference type="Pfam" id="PF00496">
    <property type="entry name" value="SBP_bac_5"/>
    <property type="match status" value="1"/>
</dbReference>
<dbReference type="InterPro" id="IPR000914">
    <property type="entry name" value="SBP_5_dom"/>
</dbReference>
<dbReference type="SUPFAM" id="SSF53850">
    <property type="entry name" value="Periplasmic binding protein-like II"/>
    <property type="match status" value="1"/>
</dbReference>
<comment type="caution">
    <text evidence="4">The sequence shown here is derived from an EMBL/GenBank/DDBJ whole genome shotgun (WGS) entry which is preliminary data.</text>
</comment>
<organism evidence="4 5">
    <name type="scientific">Actinomycetospora aurantiaca</name>
    <dbReference type="NCBI Taxonomy" id="3129233"/>
    <lineage>
        <taxon>Bacteria</taxon>
        <taxon>Bacillati</taxon>
        <taxon>Actinomycetota</taxon>
        <taxon>Actinomycetes</taxon>
        <taxon>Pseudonocardiales</taxon>
        <taxon>Pseudonocardiaceae</taxon>
        <taxon>Actinomycetospora</taxon>
    </lineage>
</organism>
<dbReference type="Proteomes" id="UP001385809">
    <property type="component" value="Unassembled WGS sequence"/>
</dbReference>
<keyword evidence="2" id="KW-0732">Signal</keyword>
<feature type="chain" id="PRO_5045847648" evidence="2">
    <location>
        <begin position="22"/>
        <end position="507"/>
    </location>
</feature>
<feature type="domain" description="Solute-binding protein family 5" evidence="3">
    <location>
        <begin position="71"/>
        <end position="428"/>
    </location>
</feature>
<feature type="signal peptide" evidence="2">
    <location>
        <begin position="1"/>
        <end position="21"/>
    </location>
</feature>
<protein>
    <submittedName>
        <fullName evidence="4">ABC transporter substrate-binding protein</fullName>
    </submittedName>
</protein>
<name>A0ABU8MK48_9PSEU</name>
<dbReference type="PANTHER" id="PTHR30290:SF65">
    <property type="entry name" value="MONOACYL PHOSPHATIDYLINOSITOL TETRAMANNOSIDE-BINDING PROTEIN LPQW-RELATED"/>
    <property type="match status" value="1"/>
</dbReference>
<accession>A0ABU8MK48</accession>
<evidence type="ECO:0000313" key="4">
    <source>
        <dbReference type="EMBL" id="MEJ2867692.1"/>
    </source>
</evidence>
<evidence type="ECO:0000259" key="3">
    <source>
        <dbReference type="Pfam" id="PF00496"/>
    </source>
</evidence>
<keyword evidence="5" id="KW-1185">Reference proteome</keyword>
<evidence type="ECO:0000256" key="2">
    <source>
        <dbReference type="SAM" id="SignalP"/>
    </source>
</evidence>
<sequence>MKRLVPVLLAAALLLAGCFSGGGGSDDGAGRLRVGLSFPPTAGLSPYGNEATLATRLGVTESLTALVGGEAQPVLATAWTQTTPTTWRFTVRPGVTFHDGSPLSPAAVADSLNRAAAATPVPRALSSLKKDTQRSGAGPVEEAGTPLAVAPEGDAVVVTTPLPDPVLPARLASPELVVLAGGAYADPTRPSPVRAGTGPFVLTAVQGSSGASLDRNPSYWRGPVSAPGIDARFLADSAARANGVRAGELDVAEAIPASQAASIAAPAQVVGVPLPRSVSLYLDQRSPVFADPGVRAAVRQAVRPLDVAGSIYEGRADPAAGLFGPASPWAATRPPRVQTPAGPVPPGTRIRLATYSDRAELPEVATADADALRRAGFTVDVTVLDSSALEAQLGTGAYDAVVLSRSQQLDTGDPVSYLASDFGCAGGYNWARYCDPATDAVLAQGGATTDLAARRQAALDAEARVLSADAVVPQVTERARIGVAGGVTGVAEDPNEQTLITATTARS</sequence>
<reference evidence="4 5" key="1">
    <citation type="submission" date="2024-03" db="EMBL/GenBank/DDBJ databases">
        <title>Actinomycetospora sp. OC33-EN08, a novel actinomycete isolated from wild orchid (Aerides multiflora).</title>
        <authorList>
            <person name="Suriyachadkun C."/>
        </authorList>
    </citation>
    <scope>NUCLEOTIDE SEQUENCE [LARGE SCALE GENOMIC DNA]</scope>
    <source>
        <strain evidence="4 5">OC33-EN08</strain>
    </source>
</reference>